<dbReference type="WBParaSite" id="EEL_0000198201-mRNA-1">
    <property type="protein sequence ID" value="EEL_0000198201-mRNA-1"/>
    <property type="gene ID" value="EEL_0000198201"/>
</dbReference>
<feature type="region of interest" description="Disordered" evidence="1">
    <location>
        <begin position="1"/>
        <end position="21"/>
    </location>
</feature>
<dbReference type="AlphaFoldDB" id="A0A0R3RKH3"/>
<feature type="compositionally biased region" description="Basic and acidic residues" evidence="1">
    <location>
        <begin position="274"/>
        <end position="287"/>
    </location>
</feature>
<evidence type="ECO:0000313" key="3">
    <source>
        <dbReference type="WBParaSite" id="EEL_0000198201-mRNA-1"/>
    </source>
</evidence>
<proteinExistence type="predicted"/>
<feature type="compositionally biased region" description="Acidic residues" evidence="1">
    <location>
        <begin position="73"/>
        <end position="87"/>
    </location>
</feature>
<sequence>MNTTNSSLNFRNDVGDNGNTTTYTDEIRMNITTNTYESNNDVDMTDTSVTSTINSTHSTLYATSSAYYDLSQEIEEGEEERQEEEGGEKEKSREISESQDHDLTTIQATTAILTNERFNNFITAIDSSSSESNNETAVLVETTPLEMDDAISNQTSKTTLPAEIIIYPNLGKCVYSAIYQTSFRGTKLIKRFLVSSPQQCFYGCHFEGCRSSNLIQVDNQTNFCELFSDALIDYRTSDVLVYDSGSVYFDGIKCNTKRRKVNDSSSNENENDDNSIHNEEYGDDNKR</sequence>
<keyword evidence="2" id="KW-1185">Reference proteome</keyword>
<feature type="region of interest" description="Disordered" evidence="1">
    <location>
        <begin position="73"/>
        <end position="104"/>
    </location>
</feature>
<dbReference type="Proteomes" id="UP000050640">
    <property type="component" value="Unplaced"/>
</dbReference>
<protein>
    <submittedName>
        <fullName evidence="3">Apple domain-containing protein</fullName>
    </submittedName>
</protein>
<evidence type="ECO:0000313" key="2">
    <source>
        <dbReference type="Proteomes" id="UP000050640"/>
    </source>
</evidence>
<name>A0A0R3RKH3_9BILA</name>
<feature type="region of interest" description="Disordered" evidence="1">
    <location>
        <begin position="260"/>
        <end position="287"/>
    </location>
</feature>
<feature type="compositionally biased region" description="Basic and acidic residues" evidence="1">
    <location>
        <begin position="88"/>
        <end position="103"/>
    </location>
</feature>
<accession>A0A0R3RKH3</accession>
<feature type="compositionally biased region" description="Polar residues" evidence="1">
    <location>
        <begin position="1"/>
        <end position="10"/>
    </location>
</feature>
<evidence type="ECO:0000256" key="1">
    <source>
        <dbReference type="SAM" id="MobiDB-lite"/>
    </source>
</evidence>
<organism evidence="2 3">
    <name type="scientific">Elaeophora elaphi</name>
    <dbReference type="NCBI Taxonomy" id="1147741"/>
    <lineage>
        <taxon>Eukaryota</taxon>
        <taxon>Metazoa</taxon>
        <taxon>Ecdysozoa</taxon>
        <taxon>Nematoda</taxon>
        <taxon>Chromadorea</taxon>
        <taxon>Rhabditida</taxon>
        <taxon>Spirurina</taxon>
        <taxon>Spiruromorpha</taxon>
        <taxon>Filarioidea</taxon>
        <taxon>Onchocercidae</taxon>
        <taxon>Elaeophora</taxon>
    </lineage>
</organism>
<reference evidence="3" key="1">
    <citation type="submission" date="2017-02" db="UniProtKB">
        <authorList>
            <consortium name="WormBaseParasite"/>
        </authorList>
    </citation>
    <scope>IDENTIFICATION</scope>
</reference>